<comment type="subcellular location">
    <subcellularLocation>
        <location evidence="5">Cell membrane</location>
        <topology evidence="5">Multi-pass membrane protein</topology>
    </subcellularLocation>
    <subcellularLocation>
        <location evidence="1">Membrane</location>
        <topology evidence="1">Multi-pass membrane protein</topology>
    </subcellularLocation>
</comment>
<dbReference type="RefSeq" id="WP_269331898.1">
    <property type="nucleotide sequence ID" value="NZ_JAMZFT010000001.1"/>
</dbReference>
<feature type="transmembrane region" description="Helical" evidence="5">
    <location>
        <begin position="79"/>
        <end position="100"/>
    </location>
</feature>
<keyword evidence="5" id="KW-0811">Translocation</keyword>
<protein>
    <recommendedName>
        <fullName evidence="5">Sec-independent protein translocase protein TatC</fullName>
    </recommendedName>
</protein>
<comment type="similarity">
    <text evidence="5">Belongs to the TatC family.</text>
</comment>
<evidence type="ECO:0000256" key="3">
    <source>
        <dbReference type="ARBA" id="ARBA00022989"/>
    </source>
</evidence>
<evidence type="ECO:0000256" key="2">
    <source>
        <dbReference type="ARBA" id="ARBA00022692"/>
    </source>
</evidence>
<dbReference type="GO" id="GO:0043953">
    <property type="term" value="P:protein transport by the Tat complex"/>
    <property type="evidence" value="ECO:0007669"/>
    <property type="project" value="UniProtKB-UniRule"/>
</dbReference>
<keyword evidence="5" id="KW-1003">Cell membrane</keyword>
<dbReference type="InterPro" id="IPR002033">
    <property type="entry name" value="TatC"/>
</dbReference>
<dbReference type="HAMAP" id="MF_00902">
    <property type="entry name" value="TatC"/>
    <property type="match status" value="1"/>
</dbReference>
<sequence length="262" mass="28975">MSEDDIDASRAPLIEHLIELRQRLMRAMAFLAVAFVVCYYFSEDIYGFLAQPLANAYGGEQARMIITAPQEAFFTYLKLSLFGGFCLAFPMIANQIWAFVAPGLYSHEKRAFLPFLLATPVLFLIGASLVYFLIMPLALEFFLSFQTTGQDTPLPIQLETRVSEYLSLVMTLILAFGISFQLPILLILMARVGLTSADGLKRGRKYAVVGIFAAAAILTPPDPISQIGLALPIILLYEFSVWAVSRTERKQAAARAAEEAEG</sequence>
<feature type="transmembrane region" description="Helical" evidence="5">
    <location>
        <begin position="227"/>
        <end position="245"/>
    </location>
</feature>
<feature type="transmembrane region" description="Helical" evidence="5">
    <location>
        <begin position="206"/>
        <end position="221"/>
    </location>
</feature>
<feature type="transmembrane region" description="Helical" evidence="5">
    <location>
        <begin position="24"/>
        <end position="42"/>
    </location>
</feature>
<dbReference type="Proteomes" id="UP001055804">
    <property type="component" value="Unassembled WGS sequence"/>
</dbReference>
<dbReference type="GO" id="GO:0065002">
    <property type="term" value="P:intracellular protein transmembrane transport"/>
    <property type="evidence" value="ECO:0007669"/>
    <property type="project" value="TreeGrafter"/>
</dbReference>
<keyword evidence="4 5" id="KW-0472">Membrane</keyword>
<feature type="transmembrane region" description="Helical" evidence="5">
    <location>
        <begin position="165"/>
        <end position="194"/>
    </location>
</feature>
<evidence type="ECO:0000256" key="5">
    <source>
        <dbReference type="HAMAP-Rule" id="MF_00902"/>
    </source>
</evidence>
<accession>A0A9J6PDT0</accession>
<dbReference type="PROSITE" id="PS01218">
    <property type="entry name" value="TATC"/>
    <property type="match status" value="1"/>
</dbReference>
<feature type="transmembrane region" description="Helical" evidence="5">
    <location>
        <begin position="112"/>
        <end position="134"/>
    </location>
</feature>
<proteinExistence type="inferred from homology"/>
<evidence type="ECO:0000313" key="6">
    <source>
        <dbReference type="EMBL" id="MCP1335976.1"/>
    </source>
</evidence>
<dbReference type="PANTHER" id="PTHR30371:SF0">
    <property type="entry name" value="SEC-INDEPENDENT PROTEIN TRANSLOCASE PROTEIN TATC, CHLOROPLASTIC-RELATED"/>
    <property type="match status" value="1"/>
</dbReference>
<keyword evidence="5" id="KW-0653">Protein transport</keyword>
<dbReference type="EMBL" id="JAMZFT010000001">
    <property type="protein sequence ID" value="MCP1335976.1"/>
    <property type="molecule type" value="Genomic_DNA"/>
</dbReference>
<keyword evidence="7" id="KW-1185">Reference proteome</keyword>
<evidence type="ECO:0000256" key="4">
    <source>
        <dbReference type="ARBA" id="ARBA00023136"/>
    </source>
</evidence>
<dbReference type="Pfam" id="PF00902">
    <property type="entry name" value="TatC"/>
    <property type="match status" value="1"/>
</dbReference>
<name>A0A9J6PDT0_9PROT</name>
<evidence type="ECO:0000256" key="1">
    <source>
        <dbReference type="ARBA" id="ARBA00004141"/>
    </source>
</evidence>
<keyword evidence="3 5" id="KW-1133">Transmembrane helix</keyword>
<reference evidence="6" key="1">
    <citation type="submission" date="2022-06" db="EMBL/GenBank/DDBJ databases">
        <title>Isolation and Genomics of Futiania mangrovii gen. nov., sp. nov., a Rare and Metabolically-versatile member in the Class Alphaproteobacteria.</title>
        <authorList>
            <person name="Liu L."/>
            <person name="Huang W.-C."/>
            <person name="Pan J."/>
            <person name="Li J."/>
            <person name="Huang Y."/>
            <person name="Du H."/>
            <person name="Liu Y."/>
            <person name="Li M."/>
        </authorList>
    </citation>
    <scope>NUCLEOTIDE SEQUENCE</scope>
    <source>
        <strain evidence="6">FT118</strain>
    </source>
</reference>
<gene>
    <name evidence="5 6" type="primary">tatC</name>
    <name evidence="6" type="ORF">NJQ99_06095</name>
</gene>
<dbReference type="PRINTS" id="PR01840">
    <property type="entry name" value="TATCFAMILY"/>
</dbReference>
<evidence type="ECO:0000313" key="7">
    <source>
        <dbReference type="Proteomes" id="UP001055804"/>
    </source>
</evidence>
<dbReference type="NCBIfam" id="TIGR00945">
    <property type="entry name" value="tatC"/>
    <property type="match status" value="1"/>
</dbReference>
<dbReference type="PANTHER" id="PTHR30371">
    <property type="entry name" value="SEC-INDEPENDENT PROTEIN TRANSLOCASE PROTEIN TATC"/>
    <property type="match status" value="1"/>
</dbReference>
<keyword evidence="2 5" id="KW-0812">Transmembrane</keyword>
<dbReference type="AlphaFoldDB" id="A0A9J6PDT0"/>
<comment type="subunit">
    <text evidence="5">The Tat system comprises two distinct complexes: a TatABC complex, containing multiple copies of TatA, TatB and TatC subunits, and a separate TatA complex, containing only TatA subunits. Substrates initially bind to the TatABC complex, which probably triggers association of the separate TatA complex to form the active translocon.</text>
</comment>
<organism evidence="6 7">
    <name type="scientific">Futiania mangrovi</name>
    <dbReference type="NCBI Taxonomy" id="2959716"/>
    <lineage>
        <taxon>Bacteria</taxon>
        <taxon>Pseudomonadati</taxon>
        <taxon>Pseudomonadota</taxon>
        <taxon>Alphaproteobacteria</taxon>
        <taxon>Futianiales</taxon>
        <taxon>Futianiaceae</taxon>
        <taxon>Futiania</taxon>
    </lineage>
</organism>
<keyword evidence="5" id="KW-0813">Transport</keyword>
<dbReference type="InterPro" id="IPR019820">
    <property type="entry name" value="Sec-indep_translocase_CS"/>
</dbReference>
<dbReference type="GO" id="GO:0009977">
    <property type="term" value="F:proton motive force dependent protein transmembrane transporter activity"/>
    <property type="evidence" value="ECO:0007669"/>
    <property type="project" value="TreeGrafter"/>
</dbReference>
<dbReference type="GO" id="GO:0033281">
    <property type="term" value="C:TAT protein transport complex"/>
    <property type="evidence" value="ECO:0007669"/>
    <property type="project" value="UniProtKB-UniRule"/>
</dbReference>
<comment type="caution">
    <text evidence="6">The sequence shown here is derived from an EMBL/GenBank/DDBJ whole genome shotgun (WGS) entry which is preliminary data.</text>
</comment>
<comment type="function">
    <text evidence="5">Part of the twin-arginine translocation (Tat) system that transports large folded proteins containing a characteristic twin-arginine motif in their signal peptide across membranes. Together with TatB, TatC is part of a receptor directly interacting with Tat signal peptides.</text>
</comment>